<evidence type="ECO:0000256" key="1">
    <source>
        <dbReference type="SAM" id="Coils"/>
    </source>
</evidence>
<reference evidence="3 4" key="1">
    <citation type="submission" date="2014-03" db="EMBL/GenBank/DDBJ databases">
        <title>The Genome Sequence of Plasmodium fragile nilgiri.</title>
        <authorList>
            <consortium name="The Broad Institute Genomics Platform"/>
            <consortium name="The Broad Institute Genome Sequencing Center for Infectious Disease"/>
            <person name="Neafsey D."/>
            <person name="Duraisingh M."/>
            <person name="Young S.K."/>
            <person name="Zeng Q."/>
            <person name="Gargeya S."/>
            <person name="Abouelleil A."/>
            <person name="Alvarado L."/>
            <person name="Chapman S.B."/>
            <person name="Gainer-Dewar J."/>
            <person name="Goldberg J."/>
            <person name="Griggs A."/>
            <person name="Gujja S."/>
            <person name="Hansen M."/>
            <person name="Howarth C."/>
            <person name="Imamovic A."/>
            <person name="Larimer J."/>
            <person name="Pearson M."/>
            <person name="Poon T.W."/>
            <person name="Priest M."/>
            <person name="Roberts A."/>
            <person name="Saif S."/>
            <person name="Shea T."/>
            <person name="Sykes S."/>
            <person name="Wortman J."/>
            <person name="Nusbaum C."/>
            <person name="Birren B."/>
        </authorList>
    </citation>
    <scope>NUCLEOTIDE SEQUENCE [LARGE SCALE GENOMIC DNA]</scope>
    <source>
        <strain evidence="4">nilgiri</strain>
    </source>
</reference>
<name>A0A0D9QGD0_PLAFR</name>
<organism evidence="3 4">
    <name type="scientific">Plasmodium fragile</name>
    <dbReference type="NCBI Taxonomy" id="5857"/>
    <lineage>
        <taxon>Eukaryota</taxon>
        <taxon>Sar</taxon>
        <taxon>Alveolata</taxon>
        <taxon>Apicomplexa</taxon>
        <taxon>Aconoidasida</taxon>
        <taxon>Haemosporida</taxon>
        <taxon>Plasmodiidae</taxon>
        <taxon>Plasmodium</taxon>
        <taxon>Plasmodium (Plasmodium)</taxon>
    </lineage>
</organism>
<evidence type="ECO:0000256" key="2">
    <source>
        <dbReference type="SAM" id="MobiDB-lite"/>
    </source>
</evidence>
<dbReference type="GeneID" id="24269834"/>
<feature type="compositionally biased region" description="Acidic residues" evidence="2">
    <location>
        <begin position="356"/>
        <end position="372"/>
    </location>
</feature>
<sequence>MSHSTNAPLTLYSRVEVDKPFSTLSEKCYVSKPYNPHIPRVGSIHRGGFPSYYVENEHYNNGDSSLRNESTIAQDPKPEVAKTEQVENNAEKLGTTNNMLSLFQVVMILVFLMRLGRNVSTRLIKKHEARKELLKYLDNENKKIKVDDIIIENKLKKLQQKINNEKKEMQEKWKNEREKLMAELAKIRCKNPMPGIGPYYDKDKMRLERKLNRLNMNYEKDKYKKKKRWYAMKAAYHKKLMKVRELQERRKRFKCERMFLFEKTWNFGPQSMAAFMQMKHAESAKANLCYKQSQLLGKKAEEEKAAAEAKAAEEAKEKEAAKKKEKEEEDDEEYEYYDDEHYDDEHYDDEHYDHYEDYEDDVDYYMNPDDEY</sequence>
<proteinExistence type="predicted"/>
<evidence type="ECO:0000313" key="3">
    <source>
        <dbReference type="EMBL" id="KJP85872.1"/>
    </source>
</evidence>
<dbReference type="OrthoDB" id="387298at2759"/>
<dbReference type="VEuPathDB" id="PlasmoDB:AK88_04520"/>
<feature type="coiled-coil region" evidence="1">
    <location>
        <begin position="148"/>
        <end position="224"/>
    </location>
</feature>
<protein>
    <submittedName>
        <fullName evidence="3">Uncharacterized protein</fullName>
    </submittedName>
</protein>
<evidence type="ECO:0000313" key="4">
    <source>
        <dbReference type="Proteomes" id="UP000054561"/>
    </source>
</evidence>
<dbReference type="EMBL" id="KQ001709">
    <property type="protein sequence ID" value="KJP85872.1"/>
    <property type="molecule type" value="Genomic_DNA"/>
</dbReference>
<keyword evidence="4" id="KW-1185">Reference proteome</keyword>
<feature type="compositionally biased region" description="Basic and acidic residues" evidence="2">
    <location>
        <begin position="302"/>
        <end position="326"/>
    </location>
</feature>
<keyword evidence="1" id="KW-0175">Coiled coil</keyword>
<feature type="compositionally biased region" description="Acidic residues" evidence="2">
    <location>
        <begin position="327"/>
        <end position="347"/>
    </location>
</feature>
<feature type="region of interest" description="Disordered" evidence="2">
    <location>
        <begin position="302"/>
        <end position="372"/>
    </location>
</feature>
<accession>A0A0D9QGD0</accession>
<dbReference type="OMA" id="LAKIRCK"/>
<dbReference type="AlphaFoldDB" id="A0A0D9QGD0"/>
<gene>
    <name evidence="3" type="ORF">AK88_04520</name>
</gene>
<dbReference type="RefSeq" id="XP_012337553.1">
    <property type="nucleotide sequence ID" value="XM_012482130.1"/>
</dbReference>
<dbReference type="Proteomes" id="UP000054561">
    <property type="component" value="Unassembled WGS sequence"/>
</dbReference>